<feature type="transmembrane region" description="Helical" evidence="1">
    <location>
        <begin position="31"/>
        <end position="52"/>
    </location>
</feature>
<protein>
    <submittedName>
        <fullName evidence="2">Spidroin-1-like</fullName>
    </submittedName>
</protein>
<comment type="caution">
    <text evidence="2">The sequence shown here is derived from an EMBL/GenBank/DDBJ whole genome shotgun (WGS) entry which is preliminary data.</text>
</comment>
<sequence length="79" mass="10004">MDFGMFSFWKFSETFCDLWMESDFRNYFGSSRLFCGLLWIFFIYKMWVFPWFGTCRNYRRQFSSFWVDQKQRRCCPIFP</sequence>
<reference evidence="2" key="2">
    <citation type="submission" date="2023-04" db="EMBL/GenBank/DDBJ databases">
        <authorList>
            <person name="Bruccoleri R.E."/>
            <person name="Oakeley E.J."/>
            <person name="Faust A.-M."/>
            <person name="Dessus-Babus S."/>
            <person name="Altorfer M."/>
            <person name="Burckhardt D."/>
            <person name="Oertli M."/>
            <person name="Naumann U."/>
            <person name="Petersen F."/>
            <person name="Wong J."/>
        </authorList>
    </citation>
    <scope>NUCLEOTIDE SEQUENCE</scope>
    <source>
        <strain evidence="2">GSM-AAB239-AS_SAM_17_03QT</strain>
        <tissue evidence="2">Leaf</tissue>
    </source>
</reference>
<keyword evidence="3" id="KW-1185">Reference proteome</keyword>
<gene>
    <name evidence="2" type="ORF">M6B38_144515</name>
</gene>
<keyword evidence="1" id="KW-0472">Membrane</keyword>
<organism evidence="2 3">
    <name type="scientific">Iris pallida</name>
    <name type="common">Sweet iris</name>
    <dbReference type="NCBI Taxonomy" id="29817"/>
    <lineage>
        <taxon>Eukaryota</taxon>
        <taxon>Viridiplantae</taxon>
        <taxon>Streptophyta</taxon>
        <taxon>Embryophyta</taxon>
        <taxon>Tracheophyta</taxon>
        <taxon>Spermatophyta</taxon>
        <taxon>Magnoliopsida</taxon>
        <taxon>Liliopsida</taxon>
        <taxon>Asparagales</taxon>
        <taxon>Iridaceae</taxon>
        <taxon>Iridoideae</taxon>
        <taxon>Irideae</taxon>
        <taxon>Iris</taxon>
    </lineage>
</organism>
<proteinExistence type="predicted"/>
<dbReference type="Proteomes" id="UP001140949">
    <property type="component" value="Unassembled WGS sequence"/>
</dbReference>
<keyword evidence="1" id="KW-0812">Transmembrane</keyword>
<evidence type="ECO:0000313" key="2">
    <source>
        <dbReference type="EMBL" id="KAJ6813301.1"/>
    </source>
</evidence>
<reference evidence="2" key="1">
    <citation type="journal article" date="2023" name="GigaByte">
        <title>Genome assembly of the bearded iris, Iris pallida Lam.</title>
        <authorList>
            <person name="Bruccoleri R.E."/>
            <person name="Oakeley E.J."/>
            <person name="Faust A.M.E."/>
            <person name="Altorfer M."/>
            <person name="Dessus-Babus S."/>
            <person name="Burckhardt D."/>
            <person name="Oertli M."/>
            <person name="Naumann U."/>
            <person name="Petersen F."/>
            <person name="Wong J."/>
        </authorList>
    </citation>
    <scope>NUCLEOTIDE SEQUENCE</scope>
    <source>
        <strain evidence="2">GSM-AAB239-AS_SAM_17_03QT</strain>
    </source>
</reference>
<dbReference type="AlphaFoldDB" id="A0AAX6FBA2"/>
<dbReference type="EMBL" id="JANAVB010030499">
    <property type="protein sequence ID" value="KAJ6813301.1"/>
    <property type="molecule type" value="Genomic_DNA"/>
</dbReference>
<accession>A0AAX6FBA2</accession>
<keyword evidence="1" id="KW-1133">Transmembrane helix</keyword>
<name>A0AAX6FBA2_IRIPA</name>
<evidence type="ECO:0000256" key="1">
    <source>
        <dbReference type="SAM" id="Phobius"/>
    </source>
</evidence>
<evidence type="ECO:0000313" key="3">
    <source>
        <dbReference type="Proteomes" id="UP001140949"/>
    </source>
</evidence>